<comment type="caution">
    <text evidence="1">The sequence shown here is derived from an EMBL/GenBank/DDBJ whole genome shotgun (WGS) entry which is preliminary data.</text>
</comment>
<evidence type="ECO:0000313" key="2">
    <source>
        <dbReference type="Proteomes" id="UP000749646"/>
    </source>
</evidence>
<sequence>MLRLASVLDKLVFWVGLLYYAVSNIKDVASMESFIQTEIIDVSPKQRFVDFPDIIICTAGYDIGFGGVDEHNSIVDTFENASVTLFDTDSYKFIRVTPKATKIIRNDIWGV</sequence>
<reference evidence="1" key="1">
    <citation type="journal article" date="2020" name="Fungal Divers.">
        <title>Resolving the Mortierellaceae phylogeny through synthesis of multi-gene phylogenetics and phylogenomics.</title>
        <authorList>
            <person name="Vandepol N."/>
            <person name="Liber J."/>
            <person name="Desiro A."/>
            <person name="Na H."/>
            <person name="Kennedy M."/>
            <person name="Barry K."/>
            <person name="Grigoriev I.V."/>
            <person name="Miller A.N."/>
            <person name="O'Donnell K."/>
            <person name="Stajich J.E."/>
            <person name="Bonito G."/>
        </authorList>
    </citation>
    <scope>NUCLEOTIDE SEQUENCE</scope>
    <source>
        <strain evidence="1">MES-2147</strain>
    </source>
</reference>
<dbReference type="EMBL" id="JAAAHW010004154">
    <property type="protein sequence ID" value="KAF9977957.1"/>
    <property type="molecule type" value="Genomic_DNA"/>
</dbReference>
<keyword evidence="2" id="KW-1185">Reference proteome</keyword>
<accession>A0A9P6M8C6</accession>
<organism evidence="1 2">
    <name type="scientific">Modicella reniformis</name>
    <dbReference type="NCBI Taxonomy" id="1440133"/>
    <lineage>
        <taxon>Eukaryota</taxon>
        <taxon>Fungi</taxon>
        <taxon>Fungi incertae sedis</taxon>
        <taxon>Mucoromycota</taxon>
        <taxon>Mortierellomycotina</taxon>
        <taxon>Mortierellomycetes</taxon>
        <taxon>Mortierellales</taxon>
        <taxon>Mortierellaceae</taxon>
        <taxon>Modicella</taxon>
    </lineage>
</organism>
<name>A0A9P6M8C6_9FUNG</name>
<dbReference type="Proteomes" id="UP000749646">
    <property type="component" value="Unassembled WGS sequence"/>
</dbReference>
<proteinExistence type="predicted"/>
<dbReference type="OrthoDB" id="2306594at2759"/>
<dbReference type="AlphaFoldDB" id="A0A9P6M8C6"/>
<evidence type="ECO:0000313" key="1">
    <source>
        <dbReference type="EMBL" id="KAF9977957.1"/>
    </source>
</evidence>
<gene>
    <name evidence="1" type="ORF">BGZ65_007186</name>
</gene>
<protein>
    <submittedName>
        <fullName evidence="1">Uncharacterized protein</fullName>
    </submittedName>
</protein>